<comment type="pathway">
    <text evidence="3">Protein modification; protein ubiquitination.</text>
</comment>
<evidence type="ECO:0000259" key="9">
    <source>
        <dbReference type="PROSITE" id="PS51698"/>
    </source>
</evidence>
<dbReference type="OrthoDB" id="4062651at2759"/>
<dbReference type="CDD" id="cd16655">
    <property type="entry name" value="RING-Ubox_WDSUB1-like"/>
    <property type="match status" value="1"/>
</dbReference>
<sequence length="690" mass="77339">MELLSPTHPPLPPPEIVEEGGDRVHVAVGKSVDKAIALLRWSFERFGNREICILHVHQPSPLIPTLLGKLPASQASTEVVSAFRRDEKERTRKLLSNYLSICTQSKVRASVTVTEASHVQKGIVDLVNEHGIRKLVMGATPEKFDPQCYHNLSSLTNTTSSSGYTSSSDQRASSDSATKDDDEESLHDLLTEARIEAEASRDESFQEFLERKKLEAIGKINLASHRKIVSTPTAYGSVSSRRIGQRQGVAYHKMFIGHIVYRDGQARELQESVISLFKALESARAHEIKLREEAEDALKMTIQEQETLLEEKRRSATHNGVIGFSEDSLELAEFSLADLQIATCDFSESFKIGQSGYGSVYKGEMMDRTVAIKKLHPHNMQRQSEFLQEVQVLGKLQHPHLVTLIGACPEAWSLVYEYLPNGSLQDRLSRRSNSCSLTWKIRARIIAEVSSALLFLHSCKPEKIVHGNLKPENIVFDSEVSCKICDFGVRKLMPEETLRCPSFRWGTELKGSFSYTDPEFSRTRSLTPKSDIYSLGLIILQLLTGRDPVGLASEVRKAVSCGKLRSILDSSAGEWPNFVAKQLMDLGLKCCELNSRDRPELTPSLVRELEQLYTLEERPAPSFFLCPILQEIMHDPQVAADGFTYEGDALCTWLENGSETSPMTNLKLDHLHLTPNHALKHAIQDWFLKS</sequence>
<evidence type="ECO:0000256" key="5">
    <source>
        <dbReference type="ARBA" id="ARBA00022679"/>
    </source>
</evidence>
<dbReference type="EMBL" id="BJWL01000026">
    <property type="protein sequence ID" value="GFZ18010.1"/>
    <property type="molecule type" value="Genomic_DNA"/>
</dbReference>
<dbReference type="SUPFAM" id="SSF52402">
    <property type="entry name" value="Adenine nucleotide alpha hydrolases-like"/>
    <property type="match status" value="1"/>
</dbReference>
<feature type="domain" description="U-box" evidence="9">
    <location>
        <begin position="619"/>
        <end position="690"/>
    </location>
</feature>
<dbReference type="Gene3D" id="1.10.510.10">
    <property type="entry name" value="Transferase(Phosphotransferase) domain 1"/>
    <property type="match status" value="1"/>
</dbReference>
<accession>A0A7J0H4I0</accession>
<feature type="region of interest" description="Disordered" evidence="7">
    <location>
        <begin position="156"/>
        <end position="185"/>
    </location>
</feature>
<evidence type="ECO:0000256" key="3">
    <source>
        <dbReference type="ARBA" id="ARBA00004906"/>
    </source>
</evidence>
<keyword evidence="6" id="KW-0833">Ubl conjugation pathway</keyword>
<dbReference type="SMART" id="SM00504">
    <property type="entry name" value="Ubox"/>
    <property type="match status" value="1"/>
</dbReference>
<proteinExistence type="predicted"/>
<dbReference type="GO" id="GO:0061630">
    <property type="term" value="F:ubiquitin protein ligase activity"/>
    <property type="evidence" value="ECO:0007669"/>
    <property type="project" value="UniProtKB-EC"/>
</dbReference>
<dbReference type="Gene3D" id="3.30.40.10">
    <property type="entry name" value="Zinc/RING finger domain, C3HC4 (zinc finger)"/>
    <property type="match status" value="1"/>
</dbReference>
<dbReference type="Gene3D" id="3.40.50.620">
    <property type="entry name" value="HUPs"/>
    <property type="match status" value="1"/>
</dbReference>
<dbReference type="Proteomes" id="UP000585474">
    <property type="component" value="Unassembled WGS sequence"/>
</dbReference>
<dbReference type="GO" id="GO:0016567">
    <property type="term" value="P:protein ubiquitination"/>
    <property type="evidence" value="ECO:0007669"/>
    <property type="project" value="UniProtKB-UniPathway"/>
</dbReference>
<name>A0A7J0H4I0_9ERIC</name>
<feature type="domain" description="Protein kinase" evidence="8">
    <location>
        <begin position="346"/>
        <end position="613"/>
    </location>
</feature>
<evidence type="ECO:0000256" key="1">
    <source>
        <dbReference type="ARBA" id="ARBA00000900"/>
    </source>
</evidence>
<evidence type="ECO:0000256" key="7">
    <source>
        <dbReference type="SAM" id="MobiDB-lite"/>
    </source>
</evidence>
<dbReference type="Pfam" id="PF00069">
    <property type="entry name" value="Pkinase"/>
    <property type="match status" value="1"/>
</dbReference>
<organism evidence="10 11">
    <name type="scientific">Actinidia rufa</name>
    <dbReference type="NCBI Taxonomy" id="165716"/>
    <lineage>
        <taxon>Eukaryota</taxon>
        <taxon>Viridiplantae</taxon>
        <taxon>Streptophyta</taxon>
        <taxon>Embryophyta</taxon>
        <taxon>Tracheophyta</taxon>
        <taxon>Spermatophyta</taxon>
        <taxon>Magnoliopsida</taxon>
        <taxon>eudicotyledons</taxon>
        <taxon>Gunneridae</taxon>
        <taxon>Pentapetalae</taxon>
        <taxon>asterids</taxon>
        <taxon>Ericales</taxon>
        <taxon>Actinidiaceae</taxon>
        <taxon>Actinidia</taxon>
    </lineage>
</organism>
<dbReference type="InterPro" id="IPR014729">
    <property type="entry name" value="Rossmann-like_a/b/a_fold"/>
</dbReference>
<evidence type="ECO:0000313" key="11">
    <source>
        <dbReference type="Proteomes" id="UP000585474"/>
    </source>
</evidence>
<dbReference type="GO" id="GO:0004672">
    <property type="term" value="F:protein kinase activity"/>
    <property type="evidence" value="ECO:0007669"/>
    <property type="project" value="InterPro"/>
</dbReference>
<dbReference type="Gene3D" id="3.30.200.20">
    <property type="entry name" value="Phosphorylase Kinase, domain 1"/>
    <property type="match status" value="1"/>
</dbReference>
<dbReference type="InterPro" id="IPR003613">
    <property type="entry name" value="Ubox_domain"/>
</dbReference>
<dbReference type="PANTHER" id="PTHR45647">
    <property type="entry name" value="OS02G0152300 PROTEIN"/>
    <property type="match status" value="1"/>
</dbReference>
<dbReference type="Pfam" id="PF04564">
    <property type="entry name" value="U-box"/>
    <property type="match status" value="1"/>
</dbReference>
<comment type="caution">
    <text evidence="10">The sequence shown here is derived from an EMBL/GenBank/DDBJ whole genome shotgun (WGS) entry which is preliminary data.</text>
</comment>
<dbReference type="PROSITE" id="PS51698">
    <property type="entry name" value="U_BOX"/>
    <property type="match status" value="1"/>
</dbReference>
<dbReference type="PANTHER" id="PTHR45647:SF43">
    <property type="entry name" value="OS10G0100500 PROTEIN"/>
    <property type="match status" value="1"/>
</dbReference>
<keyword evidence="11" id="KW-1185">Reference proteome</keyword>
<dbReference type="InterPro" id="IPR051348">
    <property type="entry name" value="U-box_ubiquitin_ligases"/>
</dbReference>
<comment type="catalytic activity">
    <reaction evidence="1">
        <text>S-ubiquitinyl-[E2 ubiquitin-conjugating enzyme]-L-cysteine + [acceptor protein]-L-lysine = [E2 ubiquitin-conjugating enzyme]-L-cysteine + N(6)-ubiquitinyl-[acceptor protein]-L-lysine.</text>
        <dbReference type="EC" id="2.3.2.27"/>
    </reaction>
</comment>
<keyword evidence="10" id="KW-0418">Kinase</keyword>
<dbReference type="GO" id="GO:0005524">
    <property type="term" value="F:ATP binding"/>
    <property type="evidence" value="ECO:0007669"/>
    <property type="project" value="InterPro"/>
</dbReference>
<protein>
    <recommendedName>
        <fullName evidence="4">RING-type E3 ubiquitin transferase</fullName>
        <ecNumber evidence="4">2.3.2.27</ecNumber>
    </recommendedName>
</protein>
<reference evidence="10 11" key="1">
    <citation type="submission" date="2019-07" db="EMBL/GenBank/DDBJ databases">
        <title>De Novo Assembly of kiwifruit Actinidia rufa.</title>
        <authorList>
            <person name="Sugita-Konishi S."/>
            <person name="Sato K."/>
            <person name="Mori E."/>
            <person name="Abe Y."/>
            <person name="Kisaki G."/>
            <person name="Hamano K."/>
            <person name="Suezawa K."/>
            <person name="Otani M."/>
            <person name="Fukuda T."/>
            <person name="Manabe T."/>
            <person name="Gomi K."/>
            <person name="Tabuchi M."/>
            <person name="Akimitsu K."/>
            <person name="Kataoka I."/>
        </authorList>
    </citation>
    <scope>NUCLEOTIDE SEQUENCE [LARGE SCALE GENOMIC DNA]</scope>
    <source>
        <strain evidence="11">cv. Fuchu</strain>
    </source>
</reference>
<evidence type="ECO:0000256" key="2">
    <source>
        <dbReference type="ARBA" id="ARBA00003861"/>
    </source>
</evidence>
<dbReference type="SUPFAM" id="SSF56112">
    <property type="entry name" value="Protein kinase-like (PK-like)"/>
    <property type="match status" value="1"/>
</dbReference>
<evidence type="ECO:0000256" key="6">
    <source>
        <dbReference type="ARBA" id="ARBA00022786"/>
    </source>
</evidence>
<dbReference type="PROSITE" id="PS50011">
    <property type="entry name" value="PROTEIN_KINASE_DOM"/>
    <property type="match status" value="1"/>
</dbReference>
<comment type="function">
    <text evidence="2">Functions as an E3 ubiquitin ligase.</text>
</comment>
<dbReference type="InterPro" id="IPR011009">
    <property type="entry name" value="Kinase-like_dom_sf"/>
</dbReference>
<keyword evidence="5" id="KW-0808">Transferase</keyword>
<dbReference type="AlphaFoldDB" id="A0A7J0H4I0"/>
<dbReference type="EC" id="2.3.2.27" evidence="4"/>
<feature type="compositionally biased region" description="Low complexity" evidence="7">
    <location>
        <begin position="156"/>
        <end position="176"/>
    </location>
</feature>
<gene>
    <name evidence="10" type="ORF">Acr_26g0012790</name>
</gene>
<evidence type="ECO:0000259" key="8">
    <source>
        <dbReference type="PROSITE" id="PS50011"/>
    </source>
</evidence>
<dbReference type="InterPro" id="IPR013083">
    <property type="entry name" value="Znf_RING/FYVE/PHD"/>
</dbReference>
<dbReference type="SUPFAM" id="SSF57850">
    <property type="entry name" value="RING/U-box"/>
    <property type="match status" value="1"/>
</dbReference>
<evidence type="ECO:0000313" key="10">
    <source>
        <dbReference type="EMBL" id="GFZ18010.1"/>
    </source>
</evidence>
<evidence type="ECO:0000256" key="4">
    <source>
        <dbReference type="ARBA" id="ARBA00012483"/>
    </source>
</evidence>
<dbReference type="InterPro" id="IPR000719">
    <property type="entry name" value="Prot_kinase_dom"/>
</dbReference>
<dbReference type="UniPathway" id="UPA00143"/>
<dbReference type="CDD" id="cd01989">
    <property type="entry name" value="USP_STK_Ubox_N"/>
    <property type="match status" value="1"/>
</dbReference>